<dbReference type="SUPFAM" id="SSF64376">
    <property type="entry name" value="YlxR-like"/>
    <property type="match status" value="1"/>
</dbReference>
<dbReference type="Proteomes" id="UP000316639">
    <property type="component" value="Unassembled WGS sequence"/>
</dbReference>
<dbReference type="CDD" id="cd00279">
    <property type="entry name" value="YlxR"/>
    <property type="match status" value="1"/>
</dbReference>
<keyword evidence="4" id="KW-1185">Reference proteome</keyword>
<feature type="region of interest" description="Disordered" evidence="1">
    <location>
        <begin position="113"/>
        <end position="135"/>
    </location>
</feature>
<reference evidence="3 4" key="1">
    <citation type="submission" date="2019-07" db="EMBL/GenBank/DDBJ databases">
        <title>Lentzea xizangensis sp. nov., isolated from Qinghai-Tibetan Plateau Soils.</title>
        <authorList>
            <person name="Huang J."/>
        </authorList>
    </citation>
    <scope>NUCLEOTIDE SEQUENCE [LARGE SCALE GENOMIC DNA]</scope>
    <source>
        <strain evidence="3 4">FXJ1.1311</strain>
    </source>
</reference>
<protein>
    <submittedName>
        <fullName evidence="3">YlxR family protein</fullName>
    </submittedName>
</protein>
<dbReference type="InterPro" id="IPR007393">
    <property type="entry name" value="YlxR_dom"/>
</dbReference>
<organism evidence="3 4">
    <name type="scientific">Lentzea tibetensis</name>
    <dbReference type="NCBI Taxonomy" id="2591470"/>
    <lineage>
        <taxon>Bacteria</taxon>
        <taxon>Bacillati</taxon>
        <taxon>Actinomycetota</taxon>
        <taxon>Actinomycetes</taxon>
        <taxon>Pseudonocardiales</taxon>
        <taxon>Pseudonocardiaceae</taxon>
        <taxon>Lentzea</taxon>
    </lineage>
</organism>
<evidence type="ECO:0000256" key="1">
    <source>
        <dbReference type="SAM" id="MobiDB-lite"/>
    </source>
</evidence>
<dbReference type="OrthoDB" id="5244965at2"/>
<dbReference type="EMBL" id="VOBR01000013">
    <property type="protein sequence ID" value="TWP50172.1"/>
    <property type="molecule type" value="Genomic_DNA"/>
</dbReference>
<feature type="compositionally biased region" description="Basic and acidic residues" evidence="1">
    <location>
        <begin position="123"/>
        <end position="135"/>
    </location>
</feature>
<comment type="caution">
    <text evidence="3">The sequence shown here is derived from an EMBL/GenBank/DDBJ whole genome shotgun (WGS) entry which is preliminary data.</text>
</comment>
<sequence>MPSLRSHPVRLSELQGIEFSVVQRRGSVSQHIGPVRTCIGCRTRTLPSELLRVVAVDGTVVPDVRRRLPGRGAWLHFDLECLRNAERRRAFPRALKVQGTLDVSVLRAHLEQHRGNKVAGQARDQHETRKQVDPS</sequence>
<dbReference type="PANTHER" id="PTHR34215">
    <property type="entry name" value="BLL0784 PROTEIN"/>
    <property type="match status" value="1"/>
</dbReference>
<dbReference type="AlphaFoldDB" id="A0A563ERF5"/>
<gene>
    <name evidence="3" type="ORF">FKR81_20875</name>
</gene>
<evidence type="ECO:0000313" key="4">
    <source>
        <dbReference type="Proteomes" id="UP000316639"/>
    </source>
</evidence>
<name>A0A563ERF5_9PSEU</name>
<dbReference type="InterPro" id="IPR035931">
    <property type="entry name" value="YlxR-like_sf"/>
</dbReference>
<proteinExistence type="predicted"/>
<accession>A0A563ERF5</accession>
<dbReference type="PANTHER" id="PTHR34215:SF1">
    <property type="entry name" value="YLXR DOMAIN-CONTAINING PROTEIN"/>
    <property type="match status" value="1"/>
</dbReference>
<feature type="domain" description="YlxR" evidence="2">
    <location>
        <begin position="36"/>
        <end position="100"/>
    </location>
</feature>
<dbReference type="InterPro" id="IPR037465">
    <property type="entry name" value="YlxR"/>
</dbReference>
<evidence type="ECO:0000313" key="3">
    <source>
        <dbReference type="EMBL" id="TWP50172.1"/>
    </source>
</evidence>
<evidence type="ECO:0000259" key="2">
    <source>
        <dbReference type="Pfam" id="PF04296"/>
    </source>
</evidence>
<dbReference type="Gene3D" id="3.30.1230.10">
    <property type="entry name" value="YlxR-like"/>
    <property type="match status" value="1"/>
</dbReference>
<dbReference type="Pfam" id="PF04296">
    <property type="entry name" value="YlxR"/>
    <property type="match status" value="1"/>
</dbReference>